<keyword evidence="2" id="KW-1133">Transmembrane helix</keyword>
<feature type="region of interest" description="Disordered" evidence="1">
    <location>
        <begin position="101"/>
        <end position="126"/>
    </location>
</feature>
<dbReference type="RefSeq" id="XP_021115561.1">
    <property type="nucleotide sequence ID" value="XM_021259902.1"/>
</dbReference>
<evidence type="ECO:0000256" key="1">
    <source>
        <dbReference type="SAM" id="MobiDB-lite"/>
    </source>
</evidence>
<dbReference type="GeneID" id="101705011"/>
<evidence type="ECO:0000313" key="4">
    <source>
        <dbReference type="RefSeq" id="XP_021115561.1"/>
    </source>
</evidence>
<dbReference type="CTD" id="221468"/>
<feature type="compositionally biased region" description="Basic residues" evidence="1">
    <location>
        <begin position="34"/>
        <end position="58"/>
    </location>
</feature>
<keyword evidence="2 4" id="KW-0812">Transmembrane</keyword>
<dbReference type="InterPro" id="IPR027862">
    <property type="entry name" value="DUF4534"/>
</dbReference>
<evidence type="ECO:0000256" key="2">
    <source>
        <dbReference type="SAM" id="Phobius"/>
    </source>
</evidence>
<feature type="transmembrane region" description="Helical" evidence="2">
    <location>
        <begin position="248"/>
        <end position="269"/>
    </location>
</feature>
<dbReference type="Proteomes" id="UP000694906">
    <property type="component" value="Unplaced"/>
</dbReference>
<reference evidence="4" key="1">
    <citation type="submission" date="2025-08" db="UniProtKB">
        <authorList>
            <consortium name="RefSeq"/>
        </authorList>
    </citation>
    <scope>IDENTIFICATION</scope>
</reference>
<keyword evidence="3" id="KW-1185">Reference proteome</keyword>
<dbReference type="AlphaFoldDB" id="A0AAX6T0J7"/>
<dbReference type="PANTHER" id="PTHR34928:SF3">
    <property type="entry name" value="TRANSMEMBRANE PROTEIN 217B-RELATED"/>
    <property type="match status" value="1"/>
</dbReference>
<organism evidence="3 4">
    <name type="scientific">Heterocephalus glaber</name>
    <name type="common">Naked mole rat</name>
    <dbReference type="NCBI Taxonomy" id="10181"/>
    <lineage>
        <taxon>Eukaryota</taxon>
        <taxon>Metazoa</taxon>
        <taxon>Chordata</taxon>
        <taxon>Craniata</taxon>
        <taxon>Vertebrata</taxon>
        <taxon>Euteleostomi</taxon>
        <taxon>Mammalia</taxon>
        <taxon>Eutheria</taxon>
        <taxon>Euarchontoglires</taxon>
        <taxon>Glires</taxon>
        <taxon>Rodentia</taxon>
        <taxon>Hystricomorpha</taxon>
        <taxon>Bathyergidae</taxon>
        <taxon>Heterocephalus</taxon>
    </lineage>
</organism>
<sequence length="342" mass="38671">MALAWVRPGSRTGVGDAQREAPTTPQSEGQPRPLPRRRSPSPSSWRRHLGCGHPPTQRRCHWWAPQAGDGWANQEPESCRPLKPNGNVRARPHRWTRKAELGWAGGGAESSSSRTEKTGSKHAGQCLSLQPTGPVLSQRSDYLARRCLSHFRQDRSLMEARTVTLMAGVFSVLNTIQFLIFDLRQMTHIGYEADKFSLYLETKSALVSWILNHRSAVASILSLITIAVSCVLLYSIHQNSYKGPLLYTLWIVAYELGSFSLLLLTGGAIRKQFRMLPRLYLILQVSRMALHFACLPCVLQHAYELFKALEMVTEISHRHRSSVSTVDSWPTARLRLLYRRFT</sequence>
<feature type="region of interest" description="Disordered" evidence="1">
    <location>
        <begin position="1"/>
        <end position="58"/>
    </location>
</feature>
<keyword evidence="2" id="KW-0472">Membrane</keyword>
<dbReference type="Pfam" id="PF15049">
    <property type="entry name" value="DUF4534"/>
    <property type="match status" value="1"/>
</dbReference>
<name>A0AAX6T0J7_HETGA</name>
<dbReference type="PANTHER" id="PTHR34928">
    <property type="entry name" value="TRANSMEMBRANE PROTEIN 217"/>
    <property type="match status" value="1"/>
</dbReference>
<feature type="transmembrane region" description="Helical" evidence="2">
    <location>
        <begin position="216"/>
        <end position="236"/>
    </location>
</feature>
<gene>
    <name evidence="4" type="primary">Tmem217</name>
</gene>
<evidence type="ECO:0000313" key="3">
    <source>
        <dbReference type="Proteomes" id="UP000694906"/>
    </source>
</evidence>
<feature type="transmembrane region" description="Helical" evidence="2">
    <location>
        <begin position="163"/>
        <end position="181"/>
    </location>
</feature>
<protein>
    <submittedName>
        <fullName evidence="4">Transmembrane protein 217 isoform X1</fullName>
    </submittedName>
</protein>
<accession>A0AAX6T0J7</accession>
<proteinExistence type="predicted"/>